<dbReference type="GO" id="GO:0016887">
    <property type="term" value="F:ATP hydrolysis activity"/>
    <property type="evidence" value="ECO:0007669"/>
    <property type="project" value="InterPro"/>
</dbReference>
<keyword evidence="4 6" id="KW-0067">ATP-binding</keyword>
<accession>A0A024Q641</accession>
<dbReference type="EMBL" id="CCDP010000001">
    <property type="protein sequence ID" value="CDQ37934.1"/>
    <property type="molecule type" value="Genomic_DNA"/>
</dbReference>
<name>A0A024Q641_9BACI</name>
<keyword evidence="2" id="KW-0813">Transport</keyword>
<dbReference type="Pfam" id="PF00005">
    <property type="entry name" value="ABC_tran"/>
    <property type="match status" value="1"/>
</dbReference>
<dbReference type="InterPro" id="IPR017871">
    <property type="entry name" value="ABC_transporter-like_CS"/>
</dbReference>
<dbReference type="CDD" id="cd03230">
    <property type="entry name" value="ABC_DR_subfamily_A"/>
    <property type="match status" value="1"/>
</dbReference>
<evidence type="ECO:0000256" key="3">
    <source>
        <dbReference type="ARBA" id="ARBA00022741"/>
    </source>
</evidence>
<dbReference type="SUPFAM" id="SSF52540">
    <property type="entry name" value="P-loop containing nucleoside triphosphate hydrolases"/>
    <property type="match status" value="1"/>
</dbReference>
<dbReference type="eggNOG" id="COG1131">
    <property type="taxonomic scope" value="Bacteria"/>
</dbReference>
<dbReference type="Pfam" id="PF13732">
    <property type="entry name" value="DrrA1-3_C"/>
    <property type="match status" value="1"/>
</dbReference>
<dbReference type="InterPro" id="IPR003593">
    <property type="entry name" value="AAA+_ATPase"/>
</dbReference>
<keyword evidence="7" id="KW-1185">Reference proteome</keyword>
<dbReference type="InterPro" id="IPR027417">
    <property type="entry name" value="P-loop_NTPase"/>
</dbReference>
<dbReference type="PROSITE" id="PS50893">
    <property type="entry name" value="ABC_TRANSPORTER_2"/>
    <property type="match status" value="1"/>
</dbReference>
<reference evidence="6 7" key="1">
    <citation type="submission" date="2014-03" db="EMBL/GenBank/DDBJ databases">
        <authorList>
            <person name="Urmite Genomes U."/>
        </authorList>
    </citation>
    <scope>NUCLEOTIDE SEQUENCE [LARGE SCALE GENOMIC DNA]</scope>
    <source>
        <strain evidence="6 7">Vm-5</strain>
    </source>
</reference>
<evidence type="ECO:0000256" key="1">
    <source>
        <dbReference type="ARBA" id="ARBA00005417"/>
    </source>
</evidence>
<evidence type="ECO:0000256" key="2">
    <source>
        <dbReference type="ARBA" id="ARBA00022448"/>
    </source>
</evidence>
<dbReference type="PANTHER" id="PTHR42711">
    <property type="entry name" value="ABC TRANSPORTER ATP-BINDING PROTEIN"/>
    <property type="match status" value="1"/>
</dbReference>
<dbReference type="InterPro" id="IPR050763">
    <property type="entry name" value="ABC_transporter_ATP-binding"/>
</dbReference>
<dbReference type="PROSITE" id="PS00211">
    <property type="entry name" value="ABC_TRANSPORTER_1"/>
    <property type="match status" value="1"/>
</dbReference>
<feature type="domain" description="ABC transporter" evidence="5">
    <location>
        <begin position="4"/>
        <end position="231"/>
    </location>
</feature>
<evidence type="ECO:0000313" key="6">
    <source>
        <dbReference type="EMBL" id="CDQ37934.1"/>
    </source>
</evidence>
<dbReference type="InterPro" id="IPR025302">
    <property type="entry name" value="DrrA1/2-like_C"/>
</dbReference>
<sequence length="309" mass="34829">MDAITTHNLTKTYGKKTVVNNINLSIKKGVIFGFLGKNGAGKSTFINMITGLVNPTDGSFEILGYKGNSIKEIRHKIGVLPDYSTFYEDFTALDHLKYFSKLLKLSLTKEDLITTLKRVELEDAIHIKTKQFSFGMKKKLGIAQALINKPDILFLDEPTSGVDANSVLNIHSIIKDIALNGTTIFLTSHNLDEVEKLCDEVAIMNKGTIQTKGNMEQLRSQYQKDTAIHIKHRSISEAQQERLKKDLDLLVEYADMTPTYSELFVKEDNVIPEINKILVQNNVDVYRIEVDEPSLEEIFLNLGDQKHPA</sequence>
<dbReference type="PANTHER" id="PTHR42711:SF5">
    <property type="entry name" value="ABC TRANSPORTER ATP-BINDING PROTEIN NATA"/>
    <property type="match status" value="1"/>
</dbReference>
<dbReference type="OrthoDB" id="9804819at2"/>
<dbReference type="GO" id="GO:0005524">
    <property type="term" value="F:ATP binding"/>
    <property type="evidence" value="ECO:0007669"/>
    <property type="project" value="UniProtKB-KW"/>
</dbReference>
<dbReference type="RefSeq" id="WP_038241748.1">
    <property type="nucleotide sequence ID" value="NZ_BNER01000001.1"/>
</dbReference>
<reference evidence="7" key="2">
    <citation type="submission" date="2014-05" db="EMBL/GenBank/DDBJ databases">
        <title>Draft genome sequence of Virgibacillus massiliensis Vm-5.</title>
        <authorList>
            <person name="Khelaifia S."/>
            <person name="Croce O."/>
            <person name="Lagier J.C."/>
            <person name="Raoult D."/>
        </authorList>
    </citation>
    <scope>NUCLEOTIDE SEQUENCE [LARGE SCALE GENOMIC DNA]</scope>
    <source>
        <strain evidence="7">Vm-5</strain>
    </source>
</reference>
<dbReference type="Gene3D" id="3.40.50.300">
    <property type="entry name" value="P-loop containing nucleotide triphosphate hydrolases"/>
    <property type="match status" value="1"/>
</dbReference>
<dbReference type="STRING" id="1462526.BN990_00200"/>
<comment type="similarity">
    <text evidence="1">Belongs to the ABC transporter superfamily.</text>
</comment>
<comment type="caution">
    <text evidence="6">The sequence shown here is derived from an EMBL/GenBank/DDBJ whole genome shotgun (WGS) entry which is preliminary data.</text>
</comment>
<evidence type="ECO:0000259" key="5">
    <source>
        <dbReference type="PROSITE" id="PS50893"/>
    </source>
</evidence>
<dbReference type="SMART" id="SM00382">
    <property type="entry name" value="AAA"/>
    <property type="match status" value="1"/>
</dbReference>
<evidence type="ECO:0000313" key="7">
    <source>
        <dbReference type="Proteomes" id="UP000028875"/>
    </source>
</evidence>
<dbReference type="InterPro" id="IPR003439">
    <property type="entry name" value="ABC_transporter-like_ATP-bd"/>
</dbReference>
<organism evidence="6 7">
    <name type="scientific">Virgibacillus massiliensis</name>
    <dbReference type="NCBI Taxonomy" id="1462526"/>
    <lineage>
        <taxon>Bacteria</taxon>
        <taxon>Bacillati</taxon>
        <taxon>Bacillota</taxon>
        <taxon>Bacilli</taxon>
        <taxon>Bacillales</taxon>
        <taxon>Bacillaceae</taxon>
        <taxon>Virgibacillus</taxon>
    </lineage>
</organism>
<proteinExistence type="inferred from homology"/>
<dbReference type="AlphaFoldDB" id="A0A024Q641"/>
<dbReference type="Proteomes" id="UP000028875">
    <property type="component" value="Unassembled WGS sequence"/>
</dbReference>
<evidence type="ECO:0000256" key="4">
    <source>
        <dbReference type="ARBA" id="ARBA00022840"/>
    </source>
</evidence>
<protein>
    <submittedName>
        <fullName evidence="6">Daunorubicin/doxorubicin resistance ATP-binding protein DrrA</fullName>
    </submittedName>
</protein>
<keyword evidence="3" id="KW-0547">Nucleotide-binding</keyword>
<gene>
    <name evidence="6" type="primary">drrA_1</name>
    <name evidence="6" type="ORF">BN990_00200</name>
</gene>